<dbReference type="Proteomes" id="UP001597058">
    <property type="component" value="Unassembled WGS sequence"/>
</dbReference>
<dbReference type="EMBL" id="JBHTMM010000205">
    <property type="protein sequence ID" value="MFD1313492.1"/>
    <property type="molecule type" value="Genomic_DNA"/>
</dbReference>
<name>A0ABW3XWI0_9ACTN</name>
<dbReference type="PANTHER" id="PTHR34069">
    <property type="entry name" value="3-OXOACYL-[ACYL-CARRIER-PROTEIN] SYNTHASE 3"/>
    <property type="match status" value="1"/>
</dbReference>
<proteinExistence type="predicted"/>
<dbReference type="Pfam" id="PF08545">
    <property type="entry name" value="ACP_syn_III"/>
    <property type="match status" value="1"/>
</dbReference>
<sequence length="167" mass="17360">MSNAQLCRELDTSDEWIRTRTGIRERRIADPGVSTADLAAAPALEALQSCGSSDVQALVLATTTPDHLMPETAPTVAARLGLTGIAAFDVAAVCTGFVYALATAAGLIAGGTAQRVLVIGADVVAHRVGVPAGASQQALHRSRGAWPACSARRQQFLRSTPESSPRR</sequence>
<keyword evidence="4" id="KW-1185">Reference proteome</keyword>
<feature type="domain" description="Beta-ketoacyl-[acyl-carrier-protein] synthase III N-terminal" evidence="2">
    <location>
        <begin position="88"/>
        <end position="127"/>
    </location>
</feature>
<dbReference type="InterPro" id="IPR016039">
    <property type="entry name" value="Thiolase-like"/>
</dbReference>
<dbReference type="Gene3D" id="3.40.47.10">
    <property type="match status" value="1"/>
</dbReference>
<accession>A0ABW3XWI0</accession>
<organism evidence="3 4">
    <name type="scientific">Streptomyces kaempferi</name>
    <dbReference type="NCBI Taxonomy" id="333725"/>
    <lineage>
        <taxon>Bacteria</taxon>
        <taxon>Bacillati</taxon>
        <taxon>Actinomycetota</taxon>
        <taxon>Actinomycetes</taxon>
        <taxon>Kitasatosporales</taxon>
        <taxon>Streptomycetaceae</taxon>
        <taxon>Streptomyces</taxon>
    </lineage>
</organism>
<evidence type="ECO:0000259" key="2">
    <source>
        <dbReference type="Pfam" id="PF08545"/>
    </source>
</evidence>
<evidence type="ECO:0000256" key="1">
    <source>
        <dbReference type="ARBA" id="ARBA00022490"/>
    </source>
</evidence>
<protein>
    <recommendedName>
        <fullName evidence="2">Beta-ketoacyl-[acyl-carrier-protein] synthase III N-terminal domain-containing protein</fullName>
    </recommendedName>
</protein>
<evidence type="ECO:0000313" key="4">
    <source>
        <dbReference type="Proteomes" id="UP001597058"/>
    </source>
</evidence>
<keyword evidence="1" id="KW-0963">Cytoplasm</keyword>
<gene>
    <name evidence="3" type="ORF">ACFQ5X_48325</name>
</gene>
<comment type="caution">
    <text evidence="3">The sequence shown here is derived from an EMBL/GenBank/DDBJ whole genome shotgun (WGS) entry which is preliminary data.</text>
</comment>
<dbReference type="RefSeq" id="WP_381232867.1">
    <property type="nucleotide sequence ID" value="NZ_JBHSKH010000007.1"/>
</dbReference>
<dbReference type="SUPFAM" id="SSF53901">
    <property type="entry name" value="Thiolase-like"/>
    <property type="match status" value="1"/>
</dbReference>
<reference evidence="4" key="1">
    <citation type="journal article" date="2019" name="Int. J. Syst. Evol. Microbiol.">
        <title>The Global Catalogue of Microorganisms (GCM) 10K type strain sequencing project: providing services to taxonomists for standard genome sequencing and annotation.</title>
        <authorList>
            <consortium name="The Broad Institute Genomics Platform"/>
            <consortium name="The Broad Institute Genome Sequencing Center for Infectious Disease"/>
            <person name="Wu L."/>
            <person name="Ma J."/>
        </authorList>
    </citation>
    <scope>NUCLEOTIDE SEQUENCE [LARGE SCALE GENOMIC DNA]</scope>
    <source>
        <strain evidence="4">CGMCC 4.7020</strain>
    </source>
</reference>
<evidence type="ECO:0000313" key="3">
    <source>
        <dbReference type="EMBL" id="MFD1313492.1"/>
    </source>
</evidence>
<dbReference type="PANTHER" id="PTHR34069:SF2">
    <property type="entry name" value="BETA-KETOACYL-[ACYL-CARRIER-PROTEIN] SYNTHASE III"/>
    <property type="match status" value="1"/>
</dbReference>
<dbReference type="InterPro" id="IPR013751">
    <property type="entry name" value="ACP_syn_III_N"/>
</dbReference>